<dbReference type="OrthoDB" id="545169at2759"/>
<feature type="region of interest" description="Disordered" evidence="1">
    <location>
        <begin position="327"/>
        <end position="348"/>
    </location>
</feature>
<evidence type="ECO:0000313" key="5">
    <source>
        <dbReference type="Proteomes" id="UP000027265"/>
    </source>
</evidence>
<evidence type="ECO:0000256" key="1">
    <source>
        <dbReference type="SAM" id="MobiDB-lite"/>
    </source>
</evidence>
<keyword evidence="2" id="KW-0472">Membrane</keyword>
<proteinExistence type="predicted"/>
<keyword evidence="2" id="KW-1133">Transmembrane helix</keyword>
<dbReference type="InterPro" id="IPR046366">
    <property type="entry name" value="MPAB"/>
</dbReference>
<reference evidence="5" key="1">
    <citation type="journal article" date="2014" name="Proc. Natl. Acad. Sci. U.S.A.">
        <title>Extensive sampling of basidiomycete genomes demonstrates inadequacy of the white-rot/brown-rot paradigm for wood decay fungi.</title>
        <authorList>
            <person name="Riley R."/>
            <person name="Salamov A.A."/>
            <person name="Brown D.W."/>
            <person name="Nagy L.G."/>
            <person name="Floudas D."/>
            <person name="Held B.W."/>
            <person name="Levasseur A."/>
            <person name="Lombard V."/>
            <person name="Morin E."/>
            <person name="Otillar R."/>
            <person name="Lindquist E.A."/>
            <person name="Sun H."/>
            <person name="LaButti K.M."/>
            <person name="Schmutz J."/>
            <person name="Jabbour D."/>
            <person name="Luo H."/>
            <person name="Baker S.E."/>
            <person name="Pisabarro A.G."/>
            <person name="Walton J.D."/>
            <person name="Blanchette R.A."/>
            <person name="Henrissat B."/>
            <person name="Martin F."/>
            <person name="Cullen D."/>
            <person name="Hibbett D.S."/>
            <person name="Grigoriev I.V."/>
        </authorList>
    </citation>
    <scope>NUCLEOTIDE SEQUENCE [LARGE SCALE GENOMIC DNA]</scope>
    <source>
        <strain evidence="5">MUCL 33604</strain>
    </source>
</reference>
<organism evidence="4 5">
    <name type="scientific">Jaapia argillacea MUCL 33604</name>
    <dbReference type="NCBI Taxonomy" id="933084"/>
    <lineage>
        <taxon>Eukaryota</taxon>
        <taxon>Fungi</taxon>
        <taxon>Dikarya</taxon>
        <taxon>Basidiomycota</taxon>
        <taxon>Agaricomycotina</taxon>
        <taxon>Agaricomycetes</taxon>
        <taxon>Agaricomycetidae</taxon>
        <taxon>Jaapiales</taxon>
        <taxon>Jaapiaceae</taxon>
        <taxon>Jaapia</taxon>
    </lineage>
</organism>
<evidence type="ECO:0000313" key="4">
    <source>
        <dbReference type="EMBL" id="KDQ50418.1"/>
    </source>
</evidence>
<gene>
    <name evidence="4" type="ORF">JAAARDRAFT_42081</name>
</gene>
<name>A0A067P6C1_9AGAM</name>
<feature type="domain" description="ER-bound oxygenase mpaB/mpaB'/Rubber oxygenase catalytic" evidence="3">
    <location>
        <begin position="169"/>
        <end position="298"/>
    </location>
</feature>
<dbReference type="GO" id="GO:0016491">
    <property type="term" value="F:oxidoreductase activity"/>
    <property type="evidence" value="ECO:0007669"/>
    <property type="project" value="InterPro"/>
</dbReference>
<sequence length="401" mass="46041">MHFNLLPALDYLWKVEQAKIAVPVTAIITYLGLVQLLRWRRYHRVHEKYGPKLGSLTPAEAQTILHLSSQWDLPGINQGALSFALFKTYAIPTVSKLLTQTQQLGTKENLTRRYADTAILISTWIICPVAGTFDLEAKPTEPGAKTVELDPRCALAVARTNWLHSKYNISNDDYLYTLSLFILEPIRWFKRYGWRALSPLEEQAYLVYWSEIGRRMGIRDIPESVPDLLSWSEQYEEVAMIPATTNRDMANITMGELLAKIPNKFGLKAFFRRIYICLLDERVRIAMMQPAQPWYLHSLVRTVLHSFAIFQGHFCLPRLSPHRLVSIGPPSPSDGPAPRLRPTKYPSKPWYKPPSKGLRAFLERLGTFFGIIDPENVPGPKFKCEGYRIEELGPIRWETCR</sequence>
<dbReference type="Proteomes" id="UP000027265">
    <property type="component" value="Unassembled WGS sequence"/>
</dbReference>
<protein>
    <recommendedName>
        <fullName evidence="3">ER-bound oxygenase mpaB/mpaB'/Rubber oxygenase catalytic domain-containing protein</fullName>
    </recommendedName>
</protein>
<dbReference type="InParanoid" id="A0A067P6C1"/>
<dbReference type="EMBL" id="KL197760">
    <property type="protein sequence ID" value="KDQ50418.1"/>
    <property type="molecule type" value="Genomic_DNA"/>
</dbReference>
<dbReference type="PANTHER" id="PTHR36124">
    <property type="match status" value="1"/>
</dbReference>
<keyword evidence="5" id="KW-1185">Reference proteome</keyword>
<accession>A0A067P6C1</accession>
<evidence type="ECO:0000259" key="3">
    <source>
        <dbReference type="Pfam" id="PF09995"/>
    </source>
</evidence>
<dbReference type="PANTHER" id="PTHR36124:SF1">
    <property type="entry name" value="ER-BOUND OXYGENASE MPAB_MPAB'_RUBBER OXYGENASE CATALYTIC DOMAIN-CONTAINING PROTEIN"/>
    <property type="match status" value="1"/>
</dbReference>
<dbReference type="STRING" id="933084.A0A067P6C1"/>
<dbReference type="Pfam" id="PF09995">
    <property type="entry name" value="MPAB_Lcp_cat"/>
    <property type="match status" value="1"/>
</dbReference>
<dbReference type="HOGENOM" id="CLU_039076_0_0_1"/>
<dbReference type="InterPro" id="IPR018713">
    <property type="entry name" value="MPAB/Lcp_cat_dom"/>
</dbReference>
<dbReference type="AlphaFoldDB" id="A0A067P6C1"/>
<feature type="transmembrane region" description="Helical" evidence="2">
    <location>
        <begin position="20"/>
        <end position="39"/>
    </location>
</feature>
<keyword evidence="2" id="KW-0812">Transmembrane</keyword>
<evidence type="ECO:0000256" key="2">
    <source>
        <dbReference type="SAM" id="Phobius"/>
    </source>
</evidence>